<proteinExistence type="predicted"/>
<dbReference type="AlphaFoldDB" id="A0A5B7FIS9"/>
<dbReference type="EMBL" id="VSRR010006240">
    <property type="protein sequence ID" value="MPC44354.1"/>
    <property type="molecule type" value="Genomic_DNA"/>
</dbReference>
<organism evidence="1 2">
    <name type="scientific">Portunus trituberculatus</name>
    <name type="common">Swimming crab</name>
    <name type="synonym">Neptunus trituberculatus</name>
    <dbReference type="NCBI Taxonomy" id="210409"/>
    <lineage>
        <taxon>Eukaryota</taxon>
        <taxon>Metazoa</taxon>
        <taxon>Ecdysozoa</taxon>
        <taxon>Arthropoda</taxon>
        <taxon>Crustacea</taxon>
        <taxon>Multicrustacea</taxon>
        <taxon>Malacostraca</taxon>
        <taxon>Eumalacostraca</taxon>
        <taxon>Eucarida</taxon>
        <taxon>Decapoda</taxon>
        <taxon>Pleocyemata</taxon>
        <taxon>Brachyura</taxon>
        <taxon>Eubrachyura</taxon>
        <taxon>Portunoidea</taxon>
        <taxon>Portunidae</taxon>
        <taxon>Portuninae</taxon>
        <taxon>Portunus</taxon>
    </lineage>
</organism>
<comment type="caution">
    <text evidence="1">The sequence shown here is derived from an EMBL/GenBank/DDBJ whole genome shotgun (WGS) entry which is preliminary data.</text>
</comment>
<reference evidence="1 2" key="1">
    <citation type="submission" date="2019-05" db="EMBL/GenBank/DDBJ databases">
        <title>Another draft genome of Portunus trituberculatus and its Hox gene families provides insights of decapod evolution.</title>
        <authorList>
            <person name="Jeong J.-H."/>
            <person name="Song I."/>
            <person name="Kim S."/>
            <person name="Choi T."/>
            <person name="Kim D."/>
            <person name="Ryu S."/>
            <person name="Kim W."/>
        </authorList>
    </citation>
    <scope>NUCLEOTIDE SEQUENCE [LARGE SCALE GENOMIC DNA]</scope>
    <source>
        <tissue evidence="1">Muscle</tissue>
    </source>
</reference>
<dbReference type="Proteomes" id="UP000324222">
    <property type="component" value="Unassembled WGS sequence"/>
</dbReference>
<name>A0A5B7FIS9_PORTR</name>
<accession>A0A5B7FIS9</accession>
<sequence length="83" mass="9450">MSPEIMNHIMQHSCKYQCSFVFCSVEVLLSHTVPTEVYFTISVGLLSRLVRFIFATQRASTGRRIETAHPKSLNKSPIYMAGR</sequence>
<protein>
    <submittedName>
        <fullName evidence="1">Uncharacterized protein</fullName>
    </submittedName>
</protein>
<evidence type="ECO:0000313" key="2">
    <source>
        <dbReference type="Proteomes" id="UP000324222"/>
    </source>
</evidence>
<gene>
    <name evidence="1" type="ORF">E2C01_038027</name>
</gene>
<keyword evidence="2" id="KW-1185">Reference proteome</keyword>
<evidence type="ECO:0000313" key="1">
    <source>
        <dbReference type="EMBL" id="MPC44354.1"/>
    </source>
</evidence>